<dbReference type="EMBL" id="BNCK01000001">
    <property type="protein sequence ID" value="GHF79725.1"/>
    <property type="molecule type" value="Genomic_DNA"/>
</dbReference>
<reference evidence="5" key="2">
    <citation type="submission" date="2020-09" db="EMBL/GenBank/DDBJ databases">
        <authorList>
            <person name="Sun Q."/>
            <person name="Kim S."/>
        </authorList>
    </citation>
    <scope>NUCLEOTIDE SEQUENCE</scope>
    <source>
        <strain evidence="5">KCTC 42731</strain>
    </source>
</reference>
<name>A0A919BBQ4_9GAMM</name>
<dbReference type="PRINTS" id="PR00032">
    <property type="entry name" value="HTHARAC"/>
</dbReference>
<sequence length="289" mass="33225">MKAMCGKSIPSDSCSWRFAKVDLSSIEFNWHYHPEYEICLTLNSGGSKHIGDHVSQYERADLVILGPYLPHSWFCKPTKGNHELTVYVAQIPSQWLNELVQKNPELSILDSFLQRTKRGIEFGRAATLKSINLFKAMCQADPLERYLLLIELLNLMVKDKSAKQLSTSTFDNKTPQNTAIAKLDKVINYIYEHYTEQLTAEKLASLVHMSTNHLHRFFKQRTEYTINQFINQLRIGKACKLLIDSDTQISAISDQCGFNNISNFNRRFRMIKGATPKEYRNMLKAPAII</sequence>
<dbReference type="RefSeq" id="WP_189767003.1">
    <property type="nucleotide sequence ID" value="NZ_BNCK01000001.1"/>
</dbReference>
<protein>
    <submittedName>
        <fullName evidence="5">AraC family transcriptional regulator</fullName>
    </submittedName>
</protein>
<dbReference type="Pfam" id="PF12833">
    <property type="entry name" value="HTH_18"/>
    <property type="match status" value="1"/>
</dbReference>
<accession>A0A919BBQ4</accession>
<dbReference type="InterPro" id="IPR009057">
    <property type="entry name" value="Homeodomain-like_sf"/>
</dbReference>
<comment type="caution">
    <text evidence="5">The sequence shown here is derived from an EMBL/GenBank/DDBJ whole genome shotgun (WGS) entry which is preliminary data.</text>
</comment>
<dbReference type="SMART" id="SM00342">
    <property type="entry name" value="HTH_ARAC"/>
    <property type="match status" value="1"/>
</dbReference>
<dbReference type="PROSITE" id="PS00041">
    <property type="entry name" value="HTH_ARAC_FAMILY_1"/>
    <property type="match status" value="1"/>
</dbReference>
<evidence type="ECO:0000259" key="4">
    <source>
        <dbReference type="PROSITE" id="PS01124"/>
    </source>
</evidence>
<evidence type="ECO:0000313" key="5">
    <source>
        <dbReference type="EMBL" id="GHF79725.1"/>
    </source>
</evidence>
<dbReference type="PANTHER" id="PTHR43280:SF27">
    <property type="entry name" value="TRANSCRIPTIONAL REGULATOR MTLR"/>
    <property type="match status" value="1"/>
</dbReference>
<organism evidence="5 6">
    <name type="scientific">Thalassotalea marina</name>
    <dbReference type="NCBI Taxonomy" id="1673741"/>
    <lineage>
        <taxon>Bacteria</taxon>
        <taxon>Pseudomonadati</taxon>
        <taxon>Pseudomonadota</taxon>
        <taxon>Gammaproteobacteria</taxon>
        <taxon>Alteromonadales</taxon>
        <taxon>Colwelliaceae</taxon>
        <taxon>Thalassotalea</taxon>
    </lineage>
</organism>
<dbReference type="GO" id="GO:0003700">
    <property type="term" value="F:DNA-binding transcription factor activity"/>
    <property type="evidence" value="ECO:0007669"/>
    <property type="project" value="InterPro"/>
</dbReference>
<dbReference type="InterPro" id="IPR018062">
    <property type="entry name" value="HTH_AraC-typ_CS"/>
</dbReference>
<dbReference type="PROSITE" id="PS01124">
    <property type="entry name" value="HTH_ARAC_FAMILY_2"/>
    <property type="match status" value="1"/>
</dbReference>
<evidence type="ECO:0000256" key="1">
    <source>
        <dbReference type="ARBA" id="ARBA00023015"/>
    </source>
</evidence>
<dbReference type="GO" id="GO:0043565">
    <property type="term" value="F:sequence-specific DNA binding"/>
    <property type="evidence" value="ECO:0007669"/>
    <property type="project" value="InterPro"/>
</dbReference>
<dbReference type="InterPro" id="IPR018060">
    <property type="entry name" value="HTH_AraC"/>
</dbReference>
<evidence type="ECO:0000256" key="2">
    <source>
        <dbReference type="ARBA" id="ARBA00023125"/>
    </source>
</evidence>
<keyword evidence="1" id="KW-0805">Transcription regulation</keyword>
<evidence type="ECO:0000256" key="3">
    <source>
        <dbReference type="ARBA" id="ARBA00023163"/>
    </source>
</evidence>
<gene>
    <name evidence="5" type="ORF">GCM10017161_03640</name>
</gene>
<proteinExistence type="predicted"/>
<dbReference type="PANTHER" id="PTHR43280">
    <property type="entry name" value="ARAC-FAMILY TRANSCRIPTIONAL REGULATOR"/>
    <property type="match status" value="1"/>
</dbReference>
<keyword evidence="6" id="KW-1185">Reference proteome</keyword>
<dbReference type="SUPFAM" id="SSF46689">
    <property type="entry name" value="Homeodomain-like"/>
    <property type="match status" value="2"/>
</dbReference>
<evidence type="ECO:0000313" key="6">
    <source>
        <dbReference type="Proteomes" id="UP000623842"/>
    </source>
</evidence>
<dbReference type="Proteomes" id="UP000623842">
    <property type="component" value="Unassembled WGS sequence"/>
</dbReference>
<keyword evidence="2" id="KW-0238">DNA-binding</keyword>
<dbReference type="Gene3D" id="1.10.10.60">
    <property type="entry name" value="Homeodomain-like"/>
    <property type="match status" value="2"/>
</dbReference>
<dbReference type="AlphaFoldDB" id="A0A919BBQ4"/>
<dbReference type="InterPro" id="IPR020449">
    <property type="entry name" value="Tscrpt_reg_AraC-type_HTH"/>
</dbReference>
<feature type="domain" description="HTH araC/xylS-type" evidence="4">
    <location>
        <begin position="184"/>
        <end position="282"/>
    </location>
</feature>
<reference evidence="5" key="1">
    <citation type="journal article" date="2014" name="Int. J. Syst. Evol. Microbiol.">
        <title>Complete genome sequence of Corynebacterium casei LMG S-19264T (=DSM 44701T), isolated from a smear-ripened cheese.</title>
        <authorList>
            <consortium name="US DOE Joint Genome Institute (JGI-PGF)"/>
            <person name="Walter F."/>
            <person name="Albersmeier A."/>
            <person name="Kalinowski J."/>
            <person name="Ruckert C."/>
        </authorList>
    </citation>
    <scope>NUCLEOTIDE SEQUENCE</scope>
    <source>
        <strain evidence="5">KCTC 42731</strain>
    </source>
</reference>
<keyword evidence="3" id="KW-0804">Transcription</keyword>